<proteinExistence type="inferred from homology"/>
<dbReference type="InterPro" id="IPR008927">
    <property type="entry name" value="6-PGluconate_DH-like_C_sf"/>
</dbReference>
<dbReference type="Pfam" id="PF03807">
    <property type="entry name" value="F420_oxidored"/>
    <property type="match status" value="1"/>
</dbReference>
<evidence type="ECO:0000256" key="6">
    <source>
        <dbReference type="NCBIfam" id="TIGR00112"/>
    </source>
</evidence>
<feature type="domain" description="Pyrroline-5-carboxylate reductase catalytic N-terminal" evidence="9">
    <location>
        <begin position="12"/>
        <end position="113"/>
    </location>
</feature>
<dbReference type="InterPro" id="IPR053790">
    <property type="entry name" value="P5CR-like_CS"/>
</dbReference>
<dbReference type="UniPathway" id="UPA00098">
    <property type="reaction ID" value="UER00361"/>
</dbReference>
<evidence type="ECO:0000256" key="4">
    <source>
        <dbReference type="ARBA" id="ARBA00058118"/>
    </source>
</evidence>
<dbReference type="RefSeq" id="WP_341777936.1">
    <property type="nucleotide sequence ID" value="NZ_JAAMOX010000002.1"/>
</dbReference>
<evidence type="ECO:0000313" key="11">
    <source>
        <dbReference type="EMBL" id="NIH54440.1"/>
    </source>
</evidence>
<dbReference type="Proteomes" id="UP000541033">
    <property type="component" value="Unassembled WGS sequence"/>
</dbReference>
<evidence type="ECO:0000259" key="10">
    <source>
        <dbReference type="Pfam" id="PF14748"/>
    </source>
</evidence>
<dbReference type="EC" id="1.5.1.2" evidence="5 6"/>
<dbReference type="EMBL" id="JAAMOX010000002">
    <property type="protein sequence ID" value="NIH54440.1"/>
    <property type="molecule type" value="Genomic_DNA"/>
</dbReference>
<keyword evidence="5 8" id="KW-0028">Amino-acid biosynthesis</keyword>
<sequence length="283" mass="29211">MTAPTENIQLPTIAILGLGSMGGAILSGLRQPSVTVAGGIRVTNRSAANAAVFDDADDVTAYATETDPEANLKAVAGARVVLVAVKPWMVTDLLAEIKDALEPDAIIVSVAAGVTVATFEAALPSHIAVIRSMPNTPAVVGKAVTGLSAGTRSTDADLQLVREVFETVGTVVVTPESQLDSLSAISGSGPAYVFLFVEKLTAAALALGFSPEDAKVLVETTFAGASELLVTSGEDPAELRRRVTSPKGTTEQAIKVFQEQIPDQVFIDATAAALKRSRELAAE</sequence>
<evidence type="ECO:0000256" key="8">
    <source>
        <dbReference type="RuleBase" id="RU003903"/>
    </source>
</evidence>
<feature type="domain" description="Pyrroline-5-carboxylate reductase dimerisation" evidence="10">
    <location>
        <begin position="176"/>
        <end position="280"/>
    </location>
</feature>
<evidence type="ECO:0000313" key="12">
    <source>
        <dbReference type="Proteomes" id="UP000541033"/>
    </source>
</evidence>
<evidence type="ECO:0000256" key="2">
    <source>
        <dbReference type="ARBA" id="ARBA00022857"/>
    </source>
</evidence>
<dbReference type="GO" id="GO:0055129">
    <property type="term" value="P:L-proline biosynthetic process"/>
    <property type="evidence" value="ECO:0007669"/>
    <property type="project" value="UniProtKB-UniRule"/>
</dbReference>
<evidence type="ECO:0000256" key="3">
    <source>
        <dbReference type="ARBA" id="ARBA00023002"/>
    </source>
</evidence>
<protein>
    <recommendedName>
        <fullName evidence="5 6">Pyrroline-5-carboxylate reductase</fullName>
        <shortName evidence="5">P5C reductase</shortName>
        <shortName evidence="5">P5CR</shortName>
        <ecNumber evidence="5 6">1.5.1.2</ecNumber>
    </recommendedName>
    <alternativeName>
        <fullName evidence="5">PCA reductase</fullName>
    </alternativeName>
</protein>
<dbReference type="InterPro" id="IPR036291">
    <property type="entry name" value="NAD(P)-bd_dom_sf"/>
</dbReference>
<evidence type="ECO:0000256" key="1">
    <source>
        <dbReference type="ARBA" id="ARBA00005525"/>
    </source>
</evidence>
<gene>
    <name evidence="5" type="primary">proC</name>
    <name evidence="11" type="ORF">FHX76_002336</name>
</gene>
<dbReference type="PANTHER" id="PTHR11645:SF0">
    <property type="entry name" value="PYRROLINE-5-CARBOXYLATE REDUCTASE 3"/>
    <property type="match status" value="1"/>
</dbReference>
<evidence type="ECO:0000256" key="7">
    <source>
        <dbReference type="PIRSR" id="PIRSR000193-1"/>
    </source>
</evidence>
<dbReference type="FunFam" id="1.10.3730.10:FF:000001">
    <property type="entry name" value="Pyrroline-5-carboxylate reductase"/>
    <property type="match status" value="1"/>
</dbReference>
<feature type="binding site" evidence="7">
    <location>
        <begin position="16"/>
        <end position="21"/>
    </location>
    <ligand>
        <name>NADP(+)</name>
        <dbReference type="ChEBI" id="CHEBI:58349"/>
    </ligand>
</feature>
<keyword evidence="12" id="KW-1185">Reference proteome</keyword>
<comment type="function">
    <text evidence="4 5">Catalyzes the reduction of 1-pyrroline-5-carboxylate (PCA) to L-proline.</text>
</comment>
<dbReference type="SUPFAM" id="SSF48179">
    <property type="entry name" value="6-phosphogluconate dehydrogenase C-terminal domain-like"/>
    <property type="match status" value="1"/>
</dbReference>
<keyword evidence="5" id="KW-0963">Cytoplasm</keyword>
<reference evidence="11 12" key="1">
    <citation type="submission" date="2020-02" db="EMBL/GenBank/DDBJ databases">
        <title>Sequencing the genomes of 1000 actinobacteria strains.</title>
        <authorList>
            <person name="Klenk H.-P."/>
        </authorList>
    </citation>
    <scope>NUCLEOTIDE SEQUENCE [LARGE SCALE GENOMIC DNA]</scope>
    <source>
        <strain evidence="11 12">DSM 27960</strain>
    </source>
</reference>
<dbReference type="PANTHER" id="PTHR11645">
    <property type="entry name" value="PYRROLINE-5-CARBOXYLATE REDUCTASE"/>
    <property type="match status" value="1"/>
</dbReference>
<keyword evidence="3 5" id="KW-0560">Oxidoreductase</keyword>
<dbReference type="InterPro" id="IPR028939">
    <property type="entry name" value="P5C_Rdtase_cat_N"/>
</dbReference>
<organism evidence="11 12">
    <name type="scientific">Lysinibacter cavernae</name>
    <dbReference type="NCBI Taxonomy" id="1640652"/>
    <lineage>
        <taxon>Bacteria</taxon>
        <taxon>Bacillati</taxon>
        <taxon>Actinomycetota</taxon>
        <taxon>Actinomycetes</taxon>
        <taxon>Micrococcales</taxon>
        <taxon>Microbacteriaceae</taxon>
        <taxon>Lysinibacter</taxon>
    </lineage>
</organism>
<accession>A0A7X5R301</accession>
<feature type="binding site" evidence="7">
    <location>
        <position position="71"/>
    </location>
    <ligand>
        <name>NADPH</name>
        <dbReference type="ChEBI" id="CHEBI:57783"/>
    </ligand>
</feature>
<comment type="similarity">
    <text evidence="1 5 8">Belongs to the pyrroline-5-carboxylate reductase family.</text>
</comment>
<dbReference type="SUPFAM" id="SSF51735">
    <property type="entry name" value="NAD(P)-binding Rossmann-fold domains"/>
    <property type="match status" value="1"/>
</dbReference>
<dbReference type="Gene3D" id="3.40.50.720">
    <property type="entry name" value="NAD(P)-binding Rossmann-like Domain"/>
    <property type="match status" value="1"/>
</dbReference>
<keyword evidence="2 5" id="KW-0521">NADP</keyword>
<comment type="caution">
    <text evidence="11">The sequence shown here is derived from an EMBL/GenBank/DDBJ whole genome shotgun (WGS) entry which is preliminary data.</text>
</comment>
<dbReference type="NCBIfam" id="TIGR00112">
    <property type="entry name" value="proC"/>
    <property type="match status" value="1"/>
</dbReference>
<keyword evidence="5 8" id="KW-0641">Proline biosynthesis</keyword>
<comment type="catalytic activity">
    <reaction evidence="5 8">
        <text>L-proline + NADP(+) = (S)-1-pyrroline-5-carboxylate + NADPH + 2 H(+)</text>
        <dbReference type="Rhea" id="RHEA:14109"/>
        <dbReference type="ChEBI" id="CHEBI:15378"/>
        <dbReference type="ChEBI" id="CHEBI:17388"/>
        <dbReference type="ChEBI" id="CHEBI:57783"/>
        <dbReference type="ChEBI" id="CHEBI:58349"/>
        <dbReference type="ChEBI" id="CHEBI:60039"/>
        <dbReference type="EC" id="1.5.1.2"/>
    </reaction>
</comment>
<name>A0A7X5R301_9MICO</name>
<evidence type="ECO:0000256" key="5">
    <source>
        <dbReference type="HAMAP-Rule" id="MF_01925"/>
    </source>
</evidence>
<evidence type="ECO:0000259" key="9">
    <source>
        <dbReference type="Pfam" id="PF03807"/>
    </source>
</evidence>
<dbReference type="PROSITE" id="PS00521">
    <property type="entry name" value="P5CR"/>
    <property type="match status" value="1"/>
</dbReference>
<dbReference type="Pfam" id="PF14748">
    <property type="entry name" value="P5CR_dimer"/>
    <property type="match status" value="1"/>
</dbReference>
<comment type="subcellular location">
    <subcellularLocation>
        <location evidence="5">Cytoplasm</location>
    </subcellularLocation>
</comment>
<dbReference type="GO" id="GO:0004735">
    <property type="term" value="F:pyrroline-5-carboxylate reductase activity"/>
    <property type="evidence" value="ECO:0007669"/>
    <property type="project" value="UniProtKB-UniRule"/>
</dbReference>
<dbReference type="HAMAP" id="MF_01925">
    <property type="entry name" value="P5C_reductase"/>
    <property type="match status" value="1"/>
</dbReference>
<feature type="binding site" evidence="7">
    <location>
        <begin position="84"/>
        <end position="87"/>
    </location>
    <ligand>
        <name>NADP(+)</name>
        <dbReference type="ChEBI" id="CHEBI:58349"/>
    </ligand>
</feature>
<dbReference type="InterPro" id="IPR000304">
    <property type="entry name" value="Pyrroline-COOH_reductase"/>
</dbReference>
<comment type="pathway">
    <text evidence="5 8">Amino-acid biosynthesis; L-proline biosynthesis; L-proline from L-glutamate 5-semialdehyde: step 1/1.</text>
</comment>
<dbReference type="Gene3D" id="1.10.3730.10">
    <property type="entry name" value="ProC C-terminal domain-like"/>
    <property type="match status" value="1"/>
</dbReference>
<comment type="catalytic activity">
    <reaction evidence="5">
        <text>L-proline + NAD(+) = (S)-1-pyrroline-5-carboxylate + NADH + 2 H(+)</text>
        <dbReference type="Rhea" id="RHEA:14105"/>
        <dbReference type="ChEBI" id="CHEBI:15378"/>
        <dbReference type="ChEBI" id="CHEBI:17388"/>
        <dbReference type="ChEBI" id="CHEBI:57540"/>
        <dbReference type="ChEBI" id="CHEBI:57945"/>
        <dbReference type="ChEBI" id="CHEBI:60039"/>
        <dbReference type="EC" id="1.5.1.2"/>
    </reaction>
</comment>
<dbReference type="AlphaFoldDB" id="A0A7X5R301"/>
<dbReference type="PIRSF" id="PIRSF000193">
    <property type="entry name" value="Pyrrol-5-carb_rd"/>
    <property type="match status" value="1"/>
</dbReference>
<dbReference type="InterPro" id="IPR029036">
    <property type="entry name" value="P5CR_dimer"/>
</dbReference>
<dbReference type="GO" id="GO:0005737">
    <property type="term" value="C:cytoplasm"/>
    <property type="evidence" value="ECO:0007669"/>
    <property type="project" value="UniProtKB-SubCell"/>
</dbReference>